<feature type="compositionally biased region" description="Acidic residues" evidence="4">
    <location>
        <begin position="435"/>
        <end position="444"/>
    </location>
</feature>
<proteinExistence type="predicted"/>
<dbReference type="PANTHER" id="PTHR23521:SF3">
    <property type="entry name" value="MFS TRANSPORTER"/>
    <property type="match status" value="1"/>
</dbReference>
<keyword evidence="3 5" id="KW-0472">Membrane</keyword>
<dbReference type="InterPro" id="IPR047200">
    <property type="entry name" value="MFS_YcaD-like"/>
</dbReference>
<dbReference type="PROSITE" id="PS50850">
    <property type="entry name" value="MFS"/>
    <property type="match status" value="1"/>
</dbReference>
<feature type="transmembrane region" description="Helical" evidence="5">
    <location>
        <begin position="292"/>
        <end position="312"/>
    </location>
</feature>
<protein>
    <submittedName>
        <fullName evidence="7">MFS transporter</fullName>
    </submittedName>
</protein>
<feature type="transmembrane region" description="Helical" evidence="5">
    <location>
        <begin position="159"/>
        <end position="180"/>
    </location>
</feature>
<dbReference type="SUPFAM" id="SSF103473">
    <property type="entry name" value="MFS general substrate transporter"/>
    <property type="match status" value="1"/>
</dbReference>
<evidence type="ECO:0000313" key="7">
    <source>
        <dbReference type="EMBL" id="NNU81426.1"/>
    </source>
</evidence>
<evidence type="ECO:0000256" key="5">
    <source>
        <dbReference type="SAM" id="Phobius"/>
    </source>
</evidence>
<evidence type="ECO:0000256" key="4">
    <source>
        <dbReference type="SAM" id="MobiDB-lite"/>
    </source>
</evidence>
<feature type="transmembrane region" description="Helical" evidence="5">
    <location>
        <begin position="44"/>
        <end position="64"/>
    </location>
</feature>
<dbReference type="InterPro" id="IPR011701">
    <property type="entry name" value="MFS"/>
</dbReference>
<name>A0A849L4Z1_9RHOB</name>
<gene>
    <name evidence="7" type="ORF">HMH01_13370</name>
</gene>
<feature type="transmembrane region" description="Helical" evidence="5">
    <location>
        <begin position="76"/>
        <end position="95"/>
    </location>
</feature>
<evidence type="ECO:0000256" key="2">
    <source>
        <dbReference type="ARBA" id="ARBA00022989"/>
    </source>
</evidence>
<keyword evidence="1 5" id="KW-0812">Transmembrane</keyword>
<accession>A0A849L4Z1</accession>
<dbReference type="Pfam" id="PF07690">
    <property type="entry name" value="MFS_1"/>
    <property type="match status" value="1"/>
</dbReference>
<evidence type="ECO:0000256" key="3">
    <source>
        <dbReference type="ARBA" id="ARBA00023136"/>
    </source>
</evidence>
<dbReference type="CDD" id="cd17477">
    <property type="entry name" value="MFS_YcaD_like"/>
    <property type="match status" value="1"/>
</dbReference>
<comment type="caution">
    <text evidence="7">The sequence shown here is derived from an EMBL/GenBank/DDBJ whole genome shotgun (WGS) entry which is preliminary data.</text>
</comment>
<feature type="domain" description="Major facilitator superfamily (MFS) profile" evidence="6">
    <location>
        <begin position="202"/>
        <end position="444"/>
    </location>
</feature>
<dbReference type="EMBL" id="JABFBC010000002">
    <property type="protein sequence ID" value="NNU81426.1"/>
    <property type="molecule type" value="Genomic_DNA"/>
</dbReference>
<sequence>MTQTKGQISQIGALLVGSAALLFAGGINALILPLRGSIEGFSELSLGLLGTGWAVGYVGGCLIVPGLVGRVGHIRGFSAMAGLAAISILASLLLIHAPAWIVLRAVAGFCFAGAAMIVESWLNERTAPHLRGRVFGIYTMVNLAATTAGQMLLTLGDPAGYAFFVLAAMFYAMALLPTAITRQSAPQPMVAAKLDLPTLWRNSPLAVAAVLLVGVSNSAFGTLGAVYGNRIGLETSTIAIFMSIAVVAGAALQVPVGWLSDRIDRRKVLLALTFVAAVADAIFVFLAPTQPMVVLVVASIFGAAVYAMYPVIVAHANDHAPENYFLLTSGGLLLLFGIGSIIGPLAAGVVMGAMGPSGLFLTSLVAHVALILFGLWRMRRRSAVPADQKGAFKASPLVATSTPQTLVLNPKGDITEPPSETGPAPENPAEGASENPDEGPVEKV</sequence>
<evidence type="ECO:0000259" key="6">
    <source>
        <dbReference type="PROSITE" id="PS50850"/>
    </source>
</evidence>
<reference evidence="7 8" key="1">
    <citation type="submission" date="2020-05" db="EMBL/GenBank/DDBJ databases">
        <title>Gimesia benthica sp. nov., a novel planctomycete isolated from a deep-sea water sample of the Northwest Indian Ocean.</title>
        <authorList>
            <person name="Wang J."/>
            <person name="Ruan C."/>
            <person name="Song L."/>
            <person name="Zhu Y."/>
            <person name="Li A."/>
            <person name="Zheng X."/>
            <person name="Wang L."/>
            <person name="Lu Z."/>
            <person name="Huang Y."/>
            <person name="Du W."/>
            <person name="Zhou Y."/>
            <person name="Huang L."/>
            <person name="Dai X."/>
        </authorList>
    </citation>
    <scope>NUCLEOTIDE SEQUENCE [LARGE SCALE GENOMIC DNA]</scope>
    <source>
        <strain evidence="7 8">YYQ-30</strain>
    </source>
</reference>
<feature type="transmembrane region" description="Helical" evidence="5">
    <location>
        <begin position="205"/>
        <end position="226"/>
    </location>
</feature>
<organism evidence="7 8">
    <name type="scientific">Halovulum dunhuangense</name>
    <dbReference type="NCBI Taxonomy" id="1505036"/>
    <lineage>
        <taxon>Bacteria</taxon>
        <taxon>Pseudomonadati</taxon>
        <taxon>Pseudomonadota</taxon>
        <taxon>Alphaproteobacteria</taxon>
        <taxon>Rhodobacterales</taxon>
        <taxon>Paracoccaceae</taxon>
        <taxon>Halovulum</taxon>
    </lineage>
</organism>
<feature type="transmembrane region" description="Helical" evidence="5">
    <location>
        <begin position="324"/>
        <end position="346"/>
    </location>
</feature>
<dbReference type="GO" id="GO:0005886">
    <property type="term" value="C:plasma membrane"/>
    <property type="evidence" value="ECO:0007669"/>
    <property type="project" value="TreeGrafter"/>
</dbReference>
<dbReference type="RefSeq" id="WP_171326268.1">
    <property type="nucleotide sequence ID" value="NZ_JABFBC010000002.1"/>
</dbReference>
<feature type="region of interest" description="Disordered" evidence="4">
    <location>
        <begin position="403"/>
        <end position="444"/>
    </location>
</feature>
<feature type="transmembrane region" description="Helical" evidence="5">
    <location>
        <begin position="268"/>
        <end position="286"/>
    </location>
</feature>
<dbReference type="InterPro" id="IPR036259">
    <property type="entry name" value="MFS_trans_sf"/>
</dbReference>
<evidence type="ECO:0000313" key="8">
    <source>
        <dbReference type="Proteomes" id="UP000572377"/>
    </source>
</evidence>
<keyword evidence="8" id="KW-1185">Reference proteome</keyword>
<dbReference type="InterPro" id="IPR020846">
    <property type="entry name" value="MFS_dom"/>
</dbReference>
<feature type="transmembrane region" description="Helical" evidence="5">
    <location>
        <begin position="238"/>
        <end position="256"/>
    </location>
</feature>
<feature type="transmembrane region" description="Helical" evidence="5">
    <location>
        <begin position="358"/>
        <end position="376"/>
    </location>
</feature>
<feature type="transmembrane region" description="Helical" evidence="5">
    <location>
        <begin position="101"/>
        <end position="122"/>
    </location>
</feature>
<feature type="transmembrane region" description="Helical" evidence="5">
    <location>
        <begin position="134"/>
        <end position="153"/>
    </location>
</feature>
<dbReference type="Gene3D" id="1.20.1250.20">
    <property type="entry name" value="MFS general substrate transporter like domains"/>
    <property type="match status" value="2"/>
</dbReference>
<dbReference type="AlphaFoldDB" id="A0A849L4Z1"/>
<dbReference type="PANTHER" id="PTHR23521">
    <property type="entry name" value="TRANSPORTER MFS SUPERFAMILY"/>
    <property type="match status" value="1"/>
</dbReference>
<evidence type="ECO:0000256" key="1">
    <source>
        <dbReference type="ARBA" id="ARBA00022692"/>
    </source>
</evidence>
<keyword evidence="2 5" id="KW-1133">Transmembrane helix</keyword>
<dbReference type="GO" id="GO:0022857">
    <property type="term" value="F:transmembrane transporter activity"/>
    <property type="evidence" value="ECO:0007669"/>
    <property type="project" value="InterPro"/>
</dbReference>
<dbReference type="Proteomes" id="UP000572377">
    <property type="component" value="Unassembled WGS sequence"/>
</dbReference>
<feature type="transmembrane region" description="Helical" evidence="5">
    <location>
        <begin position="12"/>
        <end position="32"/>
    </location>
</feature>